<dbReference type="STRING" id="53468.A0A0R3UQ73"/>
<dbReference type="InterPro" id="IPR050991">
    <property type="entry name" value="ECM_Regulatory_Proteins"/>
</dbReference>
<dbReference type="InterPro" id="IPR003961">
    <property type="entry name" value="FN3_dom"/>
</dbReference>
<accession>A0A0R3UQ73</accession>
<dbReference type="PANTHER" id="PTHR46708:SF2">
    <property type="entry name" value="FIBRONECTIN TYPE-III DOMAIN-CONTAINING PROTEIN"/>
    <property type="match status" value="1"/>
</dbReference>
<feature type="domain" description="Fibronectin type-III" evidence="2">
    <location>
        <begin position="174"/>
        <end position="266"/>
    </location>
</feature>
<reference evidence="3 4" key="1">
    <citation type="submission" date="2018-10" db="EMBL/GenBank/DDBJ databases">
        <authorList>
            <consortium name="Pathogen Informatics"/>
        </authorList>
    </citation>
    <scope>NUCLEOTIDE SEQUENCE [LARGE SCALE GENOMIC DNA]</scope>
</reference>
<evidence type="ECO:0000313" key="3">
    <source>
        <dbReference type="EMBL" id="VDD84020.1"/>
    </source>
</evidence>
<dbReference type="InterPro" id="IPR013783">
    <property type="entry name" value="Ig-like_fold"/>
</dbReference>
<evidence type="ECO:0000259" key="2">
    <source>
        <dbReference type="PROSITE" id="PS50853"/>
    </source>
</evidence>
<organism evidence="3 4">
    <name type="scientific">Mesocestoides corti</name>
    <name type="common">Flatworm</name>
    <dbReference type="NCBI Taxonomy" id="53468"/>
    <lineage>
        <taxon>Eukaryota</taxon>
        <taxon>Metazoa</taxon>
        <taxon>Spiralia</taxon>
        <taxon>Lophotrochozoa</taxon>
        <taxon>Platyhelminthes</taxon>
        <taxon>Cestoda</taxon>
        <taxon>Eucestoda</taxon>
        <taxon>Cyclophyllidea</taxon>
        <taxon>Mesocestoididae</taxon>
        <taxon>Mesocestoides</taxon>
    </lineage>
</organism>
<dbReference type="AlphaFoldDB" id="A0A0R3UQ73"/>
<dbReference type="SMART" id="SM00060">
    <property type="entry name" value="FN3"/>
    <property type="match status" value="2"/>
</dbReference>
<protein>
    <recommendedName>
        <fullName evidence="2">Fibronectin type-III domain-containing protein</fullName>
    </recommendedName>
</protein>
<dbReference type="PROSITE" id="PS50853">
    <property type="entry name" value="FN3"/>
    <property type="match status" value="3"/>
</dbReference>
<dbReference type="PANTHER" id="PTHR46708">
    <property type="entry name" value="TENASCIN"/>
    <property type="match status" value="1"/>
</dbReference>
<dbReference type="Pfam" id="PF00041">
    <property type="entry name" value="fn3"/>
    <property type="match status" value="1"/>
</dbReference>
<evidence type="ECO:0000313" key="4">
    <source>
        <dbReference type="Proteomes" id="UP000267029"/>
    </source>
</evidence>
<feature type="domain" description="Fibronectin type-III" evidence="2">
    <location>
        <begin position="267"/>
        <end position="329"/>
    </location>
</feature>
<dbReference type="InterPro" id="IPR036116">
    <property type="entry name" value="FN3_sf"/>
</dbReference>
<feature type="non-terminal residue" evidence="3">
    <location>
        <position position="329"/>
    </location>
</feature>
<keyword evidence="4" id="KW-1185">Reference proteome</keyword>
<dbReference type="EMBL" id="UXSR01005944">
    <property type="protein sequence ID" value="VDD84020.1"/>
    <property type="molecule type" value="Genomic_DNA"/>
</dbReference>
<gene>
    <name evidence="3" type="ORF">MCOS_LOCUS10023</name>
</gene>
<keyword evidence="1" id="KW-0677">Repeat</keyword>
<evidence type="ECO:0000256" key="1">
    <source>
        <dbReference type="ARBA" id="ARBA00022737"/>
    </source>
</evidence>
<dbReference type="Gene3D" id="2.60.40.10">
    <property type="entry name" value="Immunoglobulins"/>
    <property type="match status" value="3"/>
</dbReference>
<dbReference type="CDD" id="cd00063">
    <property type="entry name" value="FN3"/>
    <property type="match status" value="3"/>
</dbReference>
<proteinExistence type="predicted"/>
<dbReference type="Proteomes" id="UP000267029">
    <property type="component" value="Unassembled WGS sequence"/>
</dbReference>
<feature type="domain" description="Fibronectin type-III" evidence="2">
    <location>
        <begin position="80"/>
        <end position="173"/>
    </location>
</feature>
<name>A0A0R3UQ73_MESCO</name>
<sequence>MVSVDLIGPTSVLVNPSSTSSPLGKFELTADTKVRIGRYEVFVTEDPRKSCNITSLDTLSREIRGLEAGTKYEVTTKPNKPESVEVVSKSTTSLSVNFKAPTVNTDIDRYEVYQDGDDAKLNCLFTSGTEFTCPVDNLKAGTMYSFKVKACITKPEPTICSEDVRASGYTMPNTPKSVKVNPISTSSVTVTFEAPSDAEGIGRYEAFVTKDPSKSCKTTSLENLSCEVGGLEAGTQYEISAKGCITDTDPAVCSEAVPGSGWTKPNQPESVKVAAQAKTSLTVTFEAPAVNTGIGRYEVHQDGDDTNPKCSIQPEEQLKCQLTDLKAGT</sequence>
<dbReference type="SUPFAM" id="SSF49265">
    <property type="entry name" value="Fibronectin type III"/>
    <property type="match status" value="2"/>
</dbReference>